<dbReference type="AlphaFoldDB" id="A0A7N6BAV5"/>
<dbReference type="GO" id="GO:0006954">
    <property type="term" value="P:inflammatory response"/>
    <property type="evidence" value="ECO:0007669"/>
    <property type="project" value="UniProtKB-KW"/>
</dbReference>
<name>A0A7N6BAV5_ANATE</name>
<evidence type="ECO:0000256" key="3">
    <source>
        <dbReference type="ARBA" id="ARBA00022475"/>
    </source>
</evidence>
<evidence type="ECO:0000256" key="8">
    <source>
        <dbReference type="ARBA" id="ARBA00023170"/>
    </source>
</evidence>
<keyword evidence="15" id="KW-1185">Reference proteome</keyword>
<dbReference type="GeneID" id="113167282"/>
<dbReference type="Proteomes" id="UP000265040">
    <property type="component" value="Chromosome 7"/>
</dbReference>
<dbReference type="GeneTree" id="ENSGT00940000161421"/>
<keyword evidence="8" id="KW-0675">Receptor</keyword>
<comment type="subcellular location">
    <subcellularLocation>
        <location evidence="1">Cell membrane</location>
        <topology evidence="1">Single-pass membrane protein</topology>
    </subcellularLocation>
    <subcellularLocation>
        <location evidence="2">Membrane</location>
        <topology evidence="2">Single-pass type I membrane protein</topology>
    </subcellularLocation>
</comment>
<feature type="domain" description="Interleukin-17 receptor C/E N-terminal" evidence="13">
    <location>
        <begin position="235"/>
        <end position="446"/>
    </location>
</feature>
<reference evidence="14" key="1">
    <citation type="submission" date="2021-04" db="EMBL/GenBank/DDBJ databases">
        <authorList>
            <consortium name="Wellcome Sanger Institute Data Sharing"/>
        </authorList>
    </citation>
    <scope>NUCLEOTIDE SEQUENCE [LARGE SCALE GENOMIC DNA]</scope>
</reference>
<organism evidence="14 15">
    <name type="scientific">Anabas testudineus</name>
    <name type="common">Climbing perch</name>
    <name type="synonym">Anthias testudineus</name>
    <dbReference type="NCBI Taxonomy" id="64144"/>
    <lineage>
        <taxon>Eukaryota</taxon>
        <taxon>Metazoa</taxon>
        <taxon>Chordata</taxon>
        <taxon>Craniata</taxon>
        <taxon>Vertebrata</taxon>
        <taxon>Euteleostomi</taxon>
        <taxon>Actinopterygii</taxon>
        <taxon>Neopterygii</taxon>
        <taxon>Teleostei</taxon>
        <taxon>Neoteleostei</taxon>
        <taxon>Acanthomorphata</taxon>
        <taxon>Anabantaria</taxon>
        <taxon>Anabantiformes</taxon>
        <taxon>Anabantoidei</taxon>
        <taxon>Anabantidae</taxon>
        <taxon>Anabas</taxon>
    </lineage>
</organism>
<dbReference type="InterPro" id="IPR013568">
    <property type="entry name" value="SEFIR_dom"/>
</dbReference>
<evidence type="ECO:0000259" key="13">
    <source>
        <dbReference type="Pfam" id="PF15037"/>
    </source>
</evidence>
<reference evidence="14" key="3">
    <citation type="submission" date="2025-09" db="UniProtKB">
        <authorList>
            <consortium name="Ensembl"/>
        </authorList>
    </citation>
    <scope>IDENTIFICATION</scope>
</reference>
<evidence type="ECO:0000256" key="7">
    <source>
        <dbReference type="ARBA" id="ARBA00023136"/>
    </source>
</evidence>
<keyword evidence="7 11" id="KW-0472">Membrane</keyword>
<evidence type="ECO:0000256" key="6">
    <source>
        <dbReference type="ARBA" id="ARBA00022989"/>
    </source>
</evidence>
<evidence type="ECO:0000256" key="5">
    <source>
        <dbReference type="ARBA" id="ARBA00022729"/>
    </source>
</evidence>
<dbReference type="RefSeq" id="XP_026223538.1">
    <property type="nucleotide sequence ID" value="XM_026367753.1"/>
</dbReference>
<dbReference type="GO" id="GO:0030368">
    <property type="term" value="F:interleukin-17 receptor activity"/>
    <property type="evidence" value="ECO:0007669"/>
    <property type="project" value="InterPro"/>
</dbReference>
<evidence type="ECO:0000256" key="2">
    <source>
        <dbReference type="ARBA" id="ARBA00004479"/>
    </source>
</evidence>
<dbReference type="Pfam" id="PF08357">
    <property type="entry name" value="SEFIR"/>
    <property type="match status" value="1"/>
</dbReference>
<keyword evidence="3" id="KW-1003">Cell membrane</keyword>
<evidence type="ECO:0008006" key="16">
    <source>
        <dbReference type="Google" id="ProtNLM"/>
    </source>
</evidence>
<evidence type="ECO:0000256" key="1">
    <source>
        <dbReference type="ARBA" id="ARBA00004162"/>
    </source>
</evidence>
<feature type="domain" description="SEFIR" evidence="12">
    <location>
        <begin position="501"/>
        <end position="595"/>
    </location>
</feature>
<dbReference type="Gene3D" id="3.40.50.11530">
    <property type="match status" value="1"/>
</dbReference>
<keyword evidence="4 11" id="KW-0812">Transmembrane</keyword>
<dbReference type="InParanoid" id="A0A7N6BAV5"/>
<evidence type="ECO:0000259" key="12">
    <source>
        <dbReference type="Pfam" id="PF08357"/>
    </source>
</evidence>
<dbReference type="PANTHER" id="PTHR15583:SF21">
    <property type="entry name" value="INTERLEUKIN-17 RECEPTOR E-LIKE"/>
    <property type="match status" value="1"/>
</dbReference>
<keyword evidence="10" id="KW-0395">Inflammatory response</keyword>
<evidence type="ECO:0000256" key="11">
    <source>
        <dbReference type="SAM" id="Phobius"/>
    </source>
</evidence>
<feature type="transmembrane region" description="Helical" evidence="11">
    <location>
        <begin position="463"/>
        <end position="484"/>
    </location>
</feature>
<evidence type="ECO:0000313" key="14">
    <source>
        <dbReference type="Ensembl" id="ENSATEP00000058956.1"/>
    </source>
</evidence>
<sequence length="808" mass="90765">MRARHSGLKLGEHFPTIGASCSVKMRTALALLAVLASQLLLGCTKTTCQIRNQTDHVQGLCPVKLTSVQYEEYGRLYAECVTLHVWMTADDLCKAPKIEILSPEQDIIRPVMKKMKKCRYERNVRKRVRCDKDITEQPPHNSSSFPLWELEHGCIIAGVQDVVSVSYSTASTSCNLSYTVRDPIPAFDVFVNQSSKSITVTVESGKKVYARLCYKKNEFLCSGVPESPLVTIDPSRSQSAHFNITYLLPCVCVEVYYTHTDAMRNKKCPFQKERVADVRDVWLTSEVELYESSLHWITKCPANDLPEKISASLCWKQHEHLCTPVLGSTLEENDDGKNLTYNTSAVDRHPQMCVQFSLQGSQNIQCPFQADMSSWEAHIGPGRQSVIVYLTSLVPAMFSAQFCVLNKTGCSPIGPVHALRTEGTQMNMLPHFTTERPCVQVWQSDPALHGKRILCPDYTHNRYGMYAAALLIFVVMVALLGIFIHRLTRSGAAGWLYIQKPVLLVCSSELSSHVSSVCALASILQGELSATVHMALWAQSSQRQTGGGTGVADLGPLPWLYGQWELVQKAQGKVLIIWSPEAKEAYEKWREERVSLHTSGRKKEDDIRSELKHERIKVDAEADYKLNGRLGKYIKEKATGKKDCSKLCNDKDWCQQKMHSTVTGPVFAAALACLEGALQQSKGQGVAIVYFQGLGHSRDIPKAFRGVPRYCVPQDFRGLIQELGGMRRPTQTGKFTWHCWPRLLSKVLSIWLARKLAKRLQRLLPQTQGKKTQELKVTSSQKIKTQSRLKLLLEQEPLHEVSKRAEKL</sequence>
<dbReference type="GO" id="GO:0005886">
    <property type="term" value="C:plasma membrane"/>
    <property type="evidence" value="ECO:0007669"/>
    <property type="project" value="UniProtKB-SubCell"/>
</dbReference>
<evidence type="ECO:0000256" key="10">
    <source>
        <dbReference type="ARBA" id="ARBA00023198"/>
    </source>
</evidence>
<dbReference type="Pfam" id="PF15037">
    <property type="entry name" value="IL17_R_N"/>
    <property type="match status" value="1"/>
</dbReference>
<protein>
    <recommendedName>
        <fullName evidence="16">SEFIR domain-containing protein</fullName>
    </recommendedName>
</protein>
<proteinExistence type="predicted"/>
<evidence type="ECO:0000256" key="4">
    <source>
        <dbReference type="ARBA" id="ARBA00022692"/>
    </source>
</evidence>
<accession>A0A7N6BAV5</accession>
<dbReference type="PANTHER" id="PTHR15583">
    <property type="entry name" value="INTERLEUKIN-17 RECEPTOR"/>
    <property type="match status" value="1"/>
</dbReference>
<reference evidence="14" key="2">
    <citation type="submission" date="2025-08" db="UniProtKB">
        <authorList>
            <consortium name="Ensembl"/>
        </authorList>
    </citation>
    <scope>IDENTIFICATION</scope>
</reference>
<dbReference type="InterPro" id="IPR039465">
    <property type="entry name" value="IL-17_rcpt-like"/>
</dbReference>
<evidence type="ECO:0000313" key="15">
    <source>
        <dbReference type="Proteomes" id="UP000265040"/>
    </source>
</evidence>
<dbReference type="OrthoDB" id="9894203at2759"/>
<dbReference type="InterPro" id="IPR027841">
    <property type="entry name" value="IL-17_rcpt_C/E_N"/>
</dbReference>
<keyword evidence="9" id="KW-0325">Glycoprotein</keyword>
<keyword evidence="6 11" id="KW-1133">Transmembrane helix</keyword>
<dbReference type="Ensembl" id="ENSATET00000048047.2">
    <property type="protein sequence ID" value="ENSATEP00000058956.1"/>
    <property type="gene ID" value="ENSATEG00000014675.3"/>
</dbReference>
<keyword evidence="5" id="KW-0732">Signal</keyword>
<evidence type="ECO:0000256" key="9">
    <source>
        <dbReference type="ARBA" id="ARBA00023180"/>
    </source>
</evidence>